<name>W1NQU8_AMBTC</name>
<feature type="compositionally biased region" description="Basic and acidic residues" evidence="1">
    <location>
        <begin position="220"/>
        <end position="236"/>
    </location>
</feature>
<dbReference type="Gramene" id="ERM97350">
    <property type="protein sequence ID" value="ERM97350"/>
    <property type="gene ID" value="AMTR_s00073p00170300"/>
</dbReference>
<evidence type="ECO:0000313" key="2">
    <source>
        <dbReference type="EMBL" id="ERM97350.1"/>
    </source>
</evidence>
<feature type="compositionally biased region" description="Basic and acidic residues" evidence="1">
    <location>
        <begin position="179"/>
        <end position="210"/>
    </location>
</feature>
<dbReference type="Proteomes" id="UP000017836">
    <property type="component" value="Unassembled WGS sequence"/>
</dbReference>
<feature type="region of interest" description="Disordered" evidence="1">
    <location>
        <begin position="1"/>
        <end position="31"/>
    </location>
</feature>
<feature type="compositionally biased region" description="Basic residues" evidence="1">
    <location>
        <begin position="1"/>
        <end position="11"/>
    </location>
</feature>
<gene>
    <name evidence="2" type="ORF">AMTR_s00073p00170300</name>
</gene>
<dbReference type="AlphaFoldDB" id="W1NQU8"/>
<evidence type="ECO:0000256" key="1">
    <source>
        <dbReference type="SAM" id="MobiDB-lite"/>
    </source>
</evidence>
<evidence type="ECO:0000313" key="3">
    <source>
        <dbReference type="Proteomes" id="UP000017836"/>
    </source>
</evidence>
<feature type="region of interest" description="Disordered" evidence="1">
    <location>
        <begin position="179"/>
        <end position="243"/>
    </location>
</feature>
<keyword evidence="3" id="KW-1185">Reference proteome</keyword>
<dbReference type="EMBL" id="KI396509">
    <property type="protein sequence ID" value="ERM97350.1"/>
    <property type="molecule type" value="Genomic_DNA"/>
</dbReference>
<organism evidence="2 3">
    <name type="scientific">Amborella trichopoda</name>
    <dbReference type="NCBI Taxonomy" id="13333"/>
    <lineage>
        <taxon>Eukaryota</taxon>
        <taxon>Viridiplantae</taxon>
        <taxon>Streptophyta</taxon>
        <taxon>Embryophyta</taxon>
        <taxon>Tracheophyta</taxon>
        <taxon>Spermatophyta</taxon>
        <taxon>Magnoliopsida</taxon>
        <taxon>Amborellales</taxon>
        <taxon>Amborellaceae</taxon>
        <taxon>Amborella</taxon>
    </lineage>
</organism>
<accession>W1NQU8</accession>
<protein>
    <submittedName>
        <fullName evidence="2">Uncharacterized protein</fullName>
    </submittedName>
</protein>
<proteinExistence type="predicted"/>
<reference evidence="3" key="1">
    <citation type="journal article" date="2013" name="Science">
        <title>The Amborella genome and the evolution of flowering plants.</title>
        <authorList>
            <consortium name="Amborella Genome Project"/>
        </authorList>
    </citation>
    <scope>NUCLEOTIDE SEQUENCE [LARGE SCALE GENOMIC DNA]</scope>
</reference>
<dbReference type="HOGENOM" id="CLU_1143926_0_0_1"/>
<sequence length="243" mass="26213">MALKRGAHVSKKSLSVPGTSPPRPPAKRARAEASMVMNAPPMISTSALRVEPKTNVAQLEMPSLTTFSLSHEPIRAPSPIVEAVTPPTARLVGSLVCPSLSIGDFLCTITEEGIIEAISEALAVEEIAPEVPAPATSEVESEVEPLLDVPSLELVVELVLEVPASEREKTGREDGRICREQRTASEDGKEGRREMERTGTGKKLAEEGRARSWRGQQEVAGRKRGAEMVVRQEKRSRGTMSCS</sequence>